<gene>
    <name evidence="6" type="primary">LOC114797427</name>
</gene>
<evidence type="ECO:0000256" key="2">
    <source>
        <dbReference type="ARBA" id="ARBA00022525"/>
    </source>
</evidence>
<keyword evidence="2" id="KW-0964">Secreted</keyword>
<comment type="subcellular location">
    <subcellularLocation>
        <location evidence="1">Secreted</location>
    </subcellularLocation>
</comment>
<name>A0AAY4BGV3_9TELE</name>
<dbReference type="InterPro" id="IPR011041">
    <property type="entry name" value="Quinoprot_gluc/sorb_DH_b-prop"/>
</dbReference>
<evidence type="ECO:0000313" key="7">
    <source>
        <dbReference type="Proteomes" id="UP000694580"/>
    </source>
</evidence>
<keyword evidence="4" id="KW-0732">Signal</keyword>
<dbReference type="InterPro" id="IPR003112">
    <property type="entry name" value="Olfac-like_dom"/>
</dbReference>
<keyword evidence="7" id="KW-1185">Reference proteome</keyword>
<reference evidence="6 7" key="1">
    <citation type="submission" date="2020-06" db="EMBL/GenBank/DDBJ databases">
        <authorList>
            <consortium name="Wellcome Sanger Institute Data Sharing"/>
        </authorList>
    </citation>
    <scope>NUCLEOTIDE SEQUENCE [LARGE SCALE GENOMIC DNA]</scope>
</reference>
<evidence type="ECO:0000259" key="5">
    <source>
        <dbReference type="PROSITE" id="PS51132"/>
    </source>
</evidence>
<dbReference type="GO" id="GO:0005615">
    <property type="term" value="C:extracellular space"/>
    <property type="evidence" value="ECO:0007669"/>
    <property type="project" value="TreeGrafter"/>
</dbReference>
<evidence type="ECO:0000256" key="3">
    <source>
        <dbReference type="PROSITE-ProRule" id="PRU00446"/>
    </source>
</evidence>
<protein>
    <recommendedName>
        <fullName evidence="5">Olfactomedin-like domain-containing protein</fullName>
    </recommendedName>
</protein>
<dbReference type="SMART" id="SM00284">
    <property type="entry name" value="OLF"/>
    <property type="match status" value="1"/>
</dbReference>
<reference evidence="6" key="2">
    <citation type="submission" date="2025-08" db="UniProtKB">
        <authorList>
            <consortium name="Ensembl"/>
        </authorList>
    </citation>
    <scope>IDENTIFICATION</scope>
</reference>
<dbReference type="Pfam" id="PF02191">
    <property type="entry name" value="OLF"/>
    <property type="match status" value="1"/>
</dbReference>
<dbReference type="GeneID" id="114797427"/>
<comment type="caution">
    <text evidence="3">Lacks conserved residue(s) required for the propagation of feature annotation.</text>
</comment>
<evidence type="ECO:0000313" key="6">
    <source>
        <dbReference type="Ensembl" id="ENSDCDP00010020164.1"/>
    </source>
</evidence>
<dbReference type="RefSeq" id="XP_028848219.1">
    <property type="nucleotide sequence ID" value="XM_028992386.1"/>
</dbReference>
<dbReference type="Ensembl" id="ENSDCDT00010021330.1">
    <property type="protein sequence ID" value="ENSDCDP00010020164.1"/>
    <property type="gene ID" value="ENSDCDG00010009119.1"/>
</dbReference>
<feature type="domain" description="Olfactomedin-like" evidence="5">
    <location>
        <begin position="188"/>
        <end position="463"/>
    </location>
</feature>
<reference evidence="6" key="3">
    <citation type="submission" date="2025-09" db="UniProtKB">
        <authorList>
            <consortium name="Ensembl"/>
        </authorList>
    </citation>
    <scope>IDENTIFICATION</scope>
</reference>
<dbReference type="GO" id="GO:0007165">
    <property type="term" value="P:signal transduction"/>
    <property type="evidence" value="ECO:0007669"/>
    <property type="project" value="TreeGrafter"/>
</dbReference>
<dbReference type="AlphaFoldDB" id="A0AAY4BGV3"/>
<organism evidence="6 7">
    <name type="scientific">Denticeps clupeoides</name>
    <name type="common">denticle herring</name>
    <dbReference type="NCBI Taxonomy" id="299321"/>
    <lineage>
        <taxon>Eukaryota</taxon>
        <taxon>Metazoa</taxon>
        <taxon>Chordata</taxon>
        <taxon>Craniata</taxon>
        <taxon>Vertebrata</taxon>
        <taxon>Euteleostomi</taxon>
        <taxon>Actinopterygii</taxon>
        <taxon>Neopterygii</taxon>
        <taxon>Teleostei</taxon>
        <taxon>Clupei</taxon>
        <taxon>Clupeiformes</taxon>
        <taxon>Denticipitoidei</taxon>
        <taxon>Denticipitidae</taxon>
        <taxon>Denticeps</taxon>
    </lineage>
</organism>
<dbReference type="PROSITE" id="PS51132">
    <property type="entry name" value="OLF"/>
    <property type="match status" value="1"/>
</dbReference>
<feature type="signal peptide" evidence="4">
    <location>
        <begin position="1"/>
        <end position="25"/>
    </location>
</feature>
<dbReference type="Proteomes" id="UP000694580">
    <property type="component" value="Chromosome 9"/>
</dbReference>
<evidence type="ECO:0000256" key="1">
    <source>
        <dbReference type="ARBA" id="ARBA00004613"/>
    </source>
</evidence>
<sequence>MNCSPVSVWMAAVVISSFLTQIGSSRDCVCELINSEETFPTEKLKSIQVAATRSNYSINSAKMFEVDALLLGLHHRLVHLQENMALLESEDDGGLYGAVSLRIIENELVEILELVAKLNGTNQNHQRLSGETSAQLRHMSTVLKELEKFDHGHVATKLEENKRLKRSLIQCQEQLHATPPPPTQPTEKCPQGHLVKVEGPRVYTATQYGTSYPYGSWGRDPVPVAGKEKLFWLVALTSSNVFANYVRMYSGLSALIAGSNMGDVTIAPSNPTTNTIHGPNVVLYNNTLYYGCYNTPSVCSFNMTDRTVTSVALPKNSGFNNKFPFCHLEACYPHTDLDLATDESGVWVMYTSPENYGNVIINKVIPGAPPSLGQAWLTSLHKRTATNTFMVCGVLYATRYVDKETEEIFYSFDTETGLENYNVNIHLKKMHPNIQSLNYDPTDRKLYVYSDAYVLTYDTIFKNF</sequence>
<dbReference type="PANTHER" id="PTHR23192">
    <property type="entry name" value="OLFACTOMEDIN-RELATED"/>
    <property type="match status" value="1"/>
</dbReference>
<dbReference type="PANTHER" id="PTHR23192:SF68">
    <property type="entry name" value="OLFACTOMEDIN-4-LIKE"/>
    <property type="match status" value="1"/>
</dbReference>
<accession>A0AAY4BGV3</accession>
<proteinExistence type="predicted"/>
<evidence type="ECO:0000256" key="4">
    <source>
        <dbReference type="SAM" id="SignalP"/>
    </source>
</evidence>
<feature type="chain" id="PRO_5044201393" description="Olfactomedin-like domain-containing protein" evidence="4">
    <location>
        <begin position="26"/>
        <end position="464"/>
    </location>
</feature>
<dbReference type="GeneTree" id="ENSGT00940000165415"/>
<dbReference type="SUPFAM" id="SSF50952">
    <property type="entry name" value="Soluble quinoprotein glucose dehydrogenase"/>
    <property type="match status" value="1"/>
</dbReference>
<dbReference type="InterPro" id="IPR050605">
    <property type="entry name" value="Olfactomedin-like_domain"/>
</dbReference>